<sequence>MSSVNTPSVSHHGSPNPNDCPLYDPRLETMPDFANEWQIVIDAMVQSGSTQEDALASIQSTWQVRHNRRVAAWDAHKETERIRAVEEDQRRREDEEERARLVLQQKQTELAEAEKKKPKLGDFDENRAPPSSVPLRASNYALTKVRNKEYIELYHWTKRAMEKDAISNPTLSTSNTFTLANGDDGNLTLLPTLAHQNSQHVLADNKLTWDQFTDAIPGFLADIEAAKWPETHVSALHSFFYAITNHPSRLEPNGHEILVQFAAEQQKEWHMQLKASVETNQPAWNIAIINPQALSNVRDCFNNRLIDSMRSQVSPNVL</sequence>
<gene>
    <name evidence="2" type="ORF">AAF712_016700</name>
</gene>
<accession>A0ABR2Z6U1</accession>
<feature type="compositionally biased region" description="Polar residues" evidence="1">
    <location>
        <begin position="1"/>
        <end position="17"/>
    </location>
</feature>
<feature type="compositionally biased region" description="Basic and acidic residues" evidence="1">
    <location>
        <begin position="112"/>
        <end position="127"/>
    </location>
</feature>
<dbReference type="EMBL" id="JBBXMP010001066">
    <property type="protein sequence ID" value="KAL0056694.1"/>
    <property type="molecule type" value="Genomic_DNA"/>
</dbReference>
<proteinExistence type="predicted"/>
<protein>
    <submittedName>
        <fullName evidence="2">Uncharacterized protein</fullName>
    </submittedName>
</protein>
<feature type="region of interest" description="Disordered" evidence="1">
    <location>
        <begin position="1"/>
        <end position="24"/>
    </location>
</feature>
<evidence type="ECO:0000256" key="1">
    <source>
        <dbReference type="SAM" id="MobiDB-lite"/>
    </source>
</evidence>
<reference evidence="2 3" key="1">
    <citation type="submission" date="2024-05" db="EMBL/GenBank/DDBJ databases">
        <title>A draft genome resource for the thread blight pathogen Marasmius tenuissimus strain MS-2.</title>
        <authorList>
            <person name="Yulfo-Soto G.E."/>
            <person name="Baruah I.K."/>
            <person name="Amoako-Attah I."/>
            <person name="Bukari Y."/>
            <person name="Meinhardt L.W."/>
            <person name="Bailey B.A."/>
            <person name="Cohen S.P."/>
        </authorList>
    </citation>
    <scope>NUCLEOTIDE SEQUENCE [LARGE SCALE GENOMIC DNA]</scope>
    <source>
        <strain evidence="2 3">MS-2</strain>
    </source>
</reference>
<comment type="caution">
    <text evidence="2">The sequence shown here is derived from an EMBL/GenBank/DDBJ whole genome shotgun (WGS) entry which is preliminary data.</text>
</comment>
<dbReference type="Proteomes" id="UP001437256">
    <property type="component" value="Unassembled WGS sequence"/>
</dbReference>
<feature type="region of interest" description="Disordered" evidence="1">
    <location>
        <begin position="105"/>
        <end position="134"/>
    </location>
</feature>
<name>A0ABR2Z6U1_9AGAR</name>
<evidence type="ECO:0000313" key="3">
    <source>
        <dbReference type="Proteomes" id="UP001437256"/>
    </source>
</evidence>
<keyword evidence="3" id="KW-1185">Reference proteome</keyword>
<evidence type="ECO:0000313" key="2">
    <source>
        <dbReference type="EMBL" id="KAL0056694.1"/>
    </source>
</evidence>
<organism evidence="2 3">
    <name type="scientific">Marasmius tenuissimus</name>
    <dbReference type="NCBI Taxonomy" id="585030"/>
    <lineage>
        <taxon>Eukaryota</taxon>
        <taxon>Fungi</taxon>
        <taxon>Dikarya</taxon>
        <taxon>Basidiomycota</taxon>
        <taxon>Agaricomycotina</taxon>
        <taxon>Agaricomycetes</taxon>
        <taxon>Agaricomycetidae</taxon>
        <taxon>Agaricales</taxon>
        <taxon>Marasmiineae</taxon>
        <taxon>Marasmiaceae</taxon>
        <taxon>Marasmius</taxon>
    </lineage>
</organism>